<keyword evidence="2" id="KW-1185">Reference proteome</keyword>
<keyword evidence="1" id="KW-1133">Transmembrane helix</keyword>
<evidence type="ECO:0000313" key="3">
    <source>
        <dbReference type="WBParaSite" id="nRc.2.0.1.t41108-RA"/>
    </source>
</evidence>
<evidence type="ECO:0000313" key="2">
    <source>
        <dbReference type="Proteomes" id="UP000887565"/>
    </source>
</evidence>
<reference evidence="3" key="1">
    <citation type="submission" date="2022-11" db="UniProtKB">
        <authorList>
            <consortium name="WormBaseParasite"/>
        </authorList>
    </citation>
    <scope>IDENTIFICATION</scope>
</reference>
<feature type="transmembrane region" description="Helical" evidence="1">
    <location>
        <begin position="39"/>
        <end position="61"/>
    </location>
</feature>
<dbReference type="AlphaFoldDB" id="A0A915KU40"/>
<dbReference type="WBParaSite" id="nRc.2.0.1.t41108-RA">
    <property type="protein sequence ID" value="nRc.2.0.1.t41108-RA"/>
    <property type="gene ID" value="nRc.2.0.1.g41108"/>
</dbReference>
<protein>
    <submittedName>
        <fullName evidence="3">Uncharacterized protein</fullName>
    </submittedName>
</protein>
<keyword evidence="1" id="KW-0472">Membrane</keyword>
<proteinExistence type="predicted"/>
<name>A0A915KU40_ROMCU</name>
<keyword evidence="1" id="KW-0812">Transmembrane</keyword>
<dbReference type="Proteomes" id="UP000887565">
    <property type="component" value="Unplaced"/>
</dbReference>
<feature type="transmembrane region" description="Helical" evidence="1">
    <location>
        <begin position="12"/>
        <end position="33"/>
    </location>
</feature>
<evidence type="ECO:0000256" key="1">
    <source>
        <dbReference type="SAM" id="Phobius"/>
    </source>
</evidence>
<accession>A0A915KU40</accession>
<organism evidence="2 3">
    <name type="scientific">Romanomermis culicivorax</name>
    <name type="common">Nematode worm</name>
    <dbReference type="NCBI Taxonomy" id="13658"/>
    <lineage>
        <taxon>Eukaryota</taxon>
        <taxon>Metazoa</taxon>
        <taxon>Ecdysozoa</taxon>
        <taxon>Nematoda</taxon>
        <taxon>Enoplea</taxon>
        <taxon>Dorylaimia</taxon>
        <taxon>Mermithida</taxon>
        <taxon>Mermithoidea</taxon>
        <taxon>Mermithidae</taxon>
        <taxon>Romanomermis</taxon>
    </lineage>
</organism>
<sequence>MAAALASIRGRSVVSLMIVGVTLVLAVSIVVVAVGIARIIVAVKVDFTGVAVSTVIGAIVVA</sequence>